<feature type="binding site" evidence="8">
    <location>
        <position position="213"/>
    </location>
    <ligand>
        <name>Zn(2+)</name>
        <dbReference type="ChEBI" id="CHEBI:29105"/>
        <label>2</label>
        <note>catalytic</note>
    </ligand>
</feature>
<organism evidence="9 10">
    <name type="scientific">Wandonia haliotis</name>
    <dbReference type="NCBI Taxonomy" id="574963"/>
    <lineage>
        <taxon>Bacteria</taxon>
        <taxon>Pseudomonadati</taxon>
        <taxon>Bacteroidota</taxon>
        <taxon>Flavobacteriia</taxon>
        <taxon>Flavobacteriales</taxon>
        <taxon>Crocinitomicaceae</taxon>
        <taxon>Wandonia</taxon>
    </lineage>
</organism>
<dbReference type="Pfam" id="PF23023">
    <property type="entry name" value="Anti-Pycsar_Apyc1"/>
    <property type="match status" value="1"/>
</dbReference>
<feature type="binding site" evidence="8">
    <location>
        <position position="67"/>
    </location>
    <ligand>
        <name>Zn(2+)</name>
        <dbReference type="ChEBI" id="CHEBI:29105"/>
        <label>2</label>
        <note>catalytic</note>
    </ligand>
</feature>
<comment type="cofactor">
    <cofactor evidence="8">
        <name>Zn(2+)</name>
        <dbReference type="ChEBI" id="CHEBI:29105"/>
    </cofactor>
    <text evidence="8">Binds 2 Zn(2+) ions.</text>
</comment>
<keyword evidence="7 8" id="KW-0862">Zinc</keyword>
<keyword evidence="10" id="KW-1185">Reference proteome</keyword>
<evidence type="ECO:0000256" key="7">
    <source>
        <dbReference type="ARBA" id="ARBA00022833"/>
    </source>
</evidence>
<evidence type="ECO:0000256" key="3">
    <source>
        <dbReference type="ARBA" id="ARBA00022722"/>
    </source>
</evidence>
<keyword evidence="6 8" id="KW-0378">Hydrolase</keyword>
<dbReference type="PANTHER" id="PTHR46018:SF2">
    <property type="entry name" value="ZINC PHOSPHODIESTERASE ELAC PROTEIN 1"/>
    <property type="match status" value="1"/>
</dbReference>
<feature type="active site" description="Proton acceptor" evidence="8">
    <location>
        <position position="66"/>
    </location>
</feature>
<protein>
    <recommendedName>
        <fullName evidence="8">Ribonuclease Z</fullName>
        <shortName evidence="8">RNase Z</shortName>
        <ecNumber evidence="8">3.1.26.11</ecNumber>
    </recommendedName>
    <alternativeName>
        <fullName evidence="8">tRNA 3 endonuclease</fullName>
    </alternativeName>
    <alternativeName>
        <fullName evidence="8">tRNase Z</fullName>
    </alternativeName>
</protein>
<keyword evidence="3 8" id="KW-0540">Nuclease</keyword>
<comment type="function">
    <text evidence="8">Zinc phosphodiesterase, which displays some tRNA 3'-processing endonuclease activity. Probably involved in tRNA maturation, by removing a 3'-trailer from precursor tRNA.</text>
</comment>
<dbReference type="EMBL" id="BAAAFH010000011">
    <property type="protein sequence ID" value="GAA0875384.1"/>
    <property type="molecule type" value="Genomic_DNA"/>
</dbReference>
<dbReference type="PANTHER" id="PTHR46018">
    <property type="entry name" value="ZINC PHOSPHODIESTERASE ELAC PROTEIN 1"/>
    <property type="match status" value="1"/>
</dbReference>
<dbReference type="CDD" id="cd07717">
    <property type="entry name" value="RNaseZ_ZiPD-like_MBL-fold"/>
    <property type="match status" value="1"/>
</dbReference>
<reference evidence="9 10" key="1">
    <citation type="journal article" date="2019" name="Int. J. Syst. Evol. Microbiol.">
        <title>The Global Catalogue of Microorganisms (GCM) 10K type strain sequencing project: providing services to taxonomists for standard genome sequencing and annotation.</title>
        <authorList>
            <consortium name="The Broad Institute Genomics Platform"/>
            <consortium name="The Broad Institute Genome Sequencing Center for Infectious Disease"/>
            <person name="Wu L."/>
            <person name="Ma J."/>
        </authorList>
    </citation>
    <scope>NUCLEOTIDE SEQUENCE [LARGE SCALE GENOMIC DNA]</scope>
    <source>
        <strain evidence="9 10">JCM 16083</strain>
    </source>
</reference>
<feature type="binding site" evidence="8">
    <location>
        <position position="66"/>
    </location>
    <ligand>
        <name>Zn(2+)</name>
        <dbReference type="ChEBI" id="CHEBI:29105"/>
        <label>2</label>
        <note>catalytic</note>
    </ligand>
</feature>
<feature type="binding site" evidence="8">
    <location>
        <position position="213"/>
    </location>
    <ligand>
        <name>Zn(2+)</name>
        <dbReference type="ChEBI" id="CHEBI:29105"/>
        <label>1</label>
        <note>catalytic</note>
    </ligand>
</feature>
<dbReference type="Proteomes" id="UP001501126">
    <property type="component" value="Unassembled WGS sequence"/>
</dbReference>
<evidence type="ECO:0000256" key="4">
    <source>
        <dbReference type="ARBA" id="ARBA00022723"/>
    </source>
</evidence>
<keyword evidence="5 8" id="KW-0255">Endonuclease</keyword>
<comment type="catalytic activity">
    <reaction evidence="8">
        <text>Endonucleolytic cleavage of RNA, removing extra 3' nucleotides from tRNA precursor, generating 3' termini of tRNAs. A 3'-hydroxy group is left at the tRNA terminus and a 5'-phosphoryl group is left at the trailer molecule.</text>
        <dbReference type="EC" id="3.1.26.11"/>
    </reaction>
</comment>
<evidence type="ECO:0000256" key="6">
    <source>
        <dbReference type="ARBA" id="ARBA00022801"/>
    </source>
</evidence>
<comment type="caution">
    <text evidence="9">The sequence shown here is derived from an EMBL/GenBank/DDBJ whole genome shotgun (WGS) entry which is preliminary data.</text>
</comment>
<evidence type="ECO:0000313" key="9">
    <source>
        <dbReference type="EMBL" id="GAA0875384.1"/>
    </source>
</evidence>
<dbReference type="InterPro" id="IPR013471">
    <property type="entry name" value="RNase_Z/BN"/>
</dbReference>
<comment type="similarity">
    <text evidence="8">Belongs to the RNase Z family.</text>
</comment>
<dbReference type="NCBIfam" id="TIGR02651">
    <property type="entry name" value="RNase_Z"/>
    <property type="match status" value="1"/>
</dbReference>
<dbReference type="SUPFAM" id="SSF56281">
    <property type="entry name" value="Metallo-hydrolase/oxidoreductase"/>
    <property type="match status" value="1"/>
</dbReference>
<sequence length="304" mass="34695">MKFEITVLGSGSALPTLTRRPSSHFVNCNERYILIDCGEGTQLQLRKYKLKFQRIDVICITHLHGDHFFGLVGLLSTMHLLGREKKLTIICPEGLESIIRMQLEIGGGAYLSFEIEFNELNYPASKLVFEDNVLEIHCFPLKHRVPTHGFLIQEKERLYSLDKPAFDHYGLSIAQIPAIRRGEDIEREDGTIIRNKELVLPKEKPKSYAYCSDTIFRENLTEHVSGVDLMYHEATFLDKDKDKAKKTYHTTAAQAGQLAKKARVKKLLIGHFSTRYLDVQGHIDEAGQHFENVEAAEEGKVIRI</sequence>
<keyword evidence="2 8" id="KW-0819">tRNA processing</keyword>
<evidence type="ECO:0000313" key="10">
    <source>
        <dbReference type="Proteomes" id="UP001501126"/>
    </source>
</evidence>
<feature type="binding site" evidence="8">
    <location>
        <position position="62"/>
    </location>
    <ligand>
        <name>Zn(2+)</name>
        <dbReference type="ChEBI" id="CHEBI:29105"/>
        <label>1</label>
        <note>catalytic</note>
    </ligand>
</feature>
<feature type="binding site" evidence="8">
    <location>
        <position position="143"/>
    </location>
    <ligand>
        <name>Zn(2+)</name>
        <dbReference type="ChEBI" id="CHEBI:29105"/>
        <label>1</label>
        <note>catalytic</note>
    </ligand>
</feature>
<evidence type="ECO:0000256" key="1">
    <source>
        <dbReference type="ARBA" id="ARBA00011738"/>
    </source>
</evidence>
<dbReference type="RefSeq" id="WP_343786805.1">
    <property type="nucleotide sequence ID" value="NZ_BAAAFH010000011.1"/>
</dbReference>
<dbReference type="InterPro" id="IPR036866">
    <property type="entry name" value="RibonucZ/Hydroxyglut_hydro"/>
</dbReference>
<dbReference type="HAMAP" id="MF_01818">
    <property type="entry name" value="RNase_Z_BN"/>
    <property type="match status" value="1"/>
</dbReference>
<feature type="binding site" evidence="8">
    <location>
        <position position="271"/>
    </location>
    <ligand>
        <name>Zn(2+)</name>
        <dbReference type="ChEBI" id="CHEBI:29105"/>
        <label>2</label>
        <note>catalytic</note>
    </ligand>
</feature>
<comment type="subunit">
    <text evidence="1 8">Homodimer.</text>
</comment>
<dbReference type="NCBIfam" id="NF000801">
    <property type="entry name" value="PRK00055.1-3"/>
    <property type="match status" value="1"/>
</dbReference>
<evidence type="ECO:0000256" key="8">
    <source>
        <dbReference type="HAMAP-Rule" id="MF_01818"/>
    </source>
</evidence>
<gene>
    <name evidence="8" type="primary">rnz</name>
    <name evidence="9" type="ORF">GCM10009118_17930</name>
</gene>
<evidence type="ECO:0000256" key="5">
    <source>
        <dbReference type="ARBA" id="ARBA00022759"/>
    </source>
</evidence>
<keyword evidence="4 8" id="KW-0479">Metal-binding</keyword>
<proteinExistence type="inferred from homology"/>
<feature type="binding site" evidence="8">
    <location>
        <position position="64"/>
    </location>
    <ligand>
        <name>Zn(2+)</name>
        <dbReference type="ChEBI" id="CHEBI:29105"/>
        <label>1</label>
        <note>catalytic</note>
    </ligand>
</feature>
<dbReference type="EC" id="3.1.26.11" evidence="8"/>
<dbReference type="Gene3D" id="3.60.15.10">
    <property type="entry name" value="Ribonuclease Z/Hydroxyacylglutathione hydrolase-like"/>
    <property type="match status" value="1"/>
</dbReference>
<accession>A0ABN1MQ10</accession>
<name>A0ABN1MQ10_9FLAO</name>
<evidence type="ECO:0000256" key="2">
    <source>
        <dbReference type="ARBA" id="ARBA00022694"/>
    </source>
</evidence>